<feature type="region of interest" description="Disordered" evidence="1">
    <location>
        <begin position="1"/>
        <end position="21"/>
    </location>
</feature>
<gene>
    <name evidence="2" type="ORF">R1flu_008718</name>
</gene>
<name>A0ABD1YCI9_9MARC</name>
<dbReference type="Proteomes" id="UP001605036">
    <property type="component" value="Unassembled WGS sequence"/>
</dbReference>
<accession>A0ABD1YCI9</accession>
<comment type="caution">
    <text evidence="2">The sequence shown here is derived from an EMBL/GenBank/DDBJ whole genome shotgun (WGS) entry which is preliminary data.</text>
</comment>
<sequence>MWERFELNQGHKSPSAQAEGPNSKTAWFLRHLIARRDNTIRVEEPSLRRWDTEDTPLRSWAKPTADWRRILGKNKNDDEQLNNRWNTTWNCERWKSLWMKLWKTGIFLRDKTWLWRFLHNGFFLNDRALKMNVDDGICKRCSVETETGPDRHRSGSHRAVGVCIAAFARAVLKGRTKPGVWYPEEKSPFTKFLPCWILL</sequence>
<reference evidence="2 3" key="1">
    <citation type="submission" date="2024-09" db="EMBL/GenBank/DDBJ databases">
        <title>Chromosome-scale assembly of Riccia fluitans.</title>
        <authorList>
            <person name="Paukszto L."/>
            <person name="Sawicki J."/>
            <person name="Karawczyk K."/>
            <person name="Piernik-Szablinska J."/>
            <person name="Szczecinska M."/>
            <person name="Mazdziarz M."/>
        </authorList>
    </citation>
    <scope>NUCLEOTIDE SEQUENCE [LARGE SCALE GENOMIC DNA]</scope>
    <source>
        <strain evidence="2">Rf_01</strain>
        <tissue evidence="2">Aerial parts of the thallus</tissue>
    </source>
</reference>
<evidence type="ECO:0008006" key="4">
    <source>
        <dbReference type="Google" id="ProtNLM"/>
    </source>
</evidence>
<evidence type="ECO:0000313" key="2">
    <source>
        <dbReference type="EMBL" id="KAL2624473.1"/>
    </source>
</evidence>
<organism evidence="2 3">
    <name type="scientific">Riccia fluitans</name>
    <dbReference type="NCBI Taxonomy" id="41844"/>
    <lineage>
        <taxon>Eukaryota</taxon>
        <taxon>Viridiplantae</taxon>
        <taxon>Streptophyta</taxon>
        <taxon>Embryophyta</taxon>
        <taxon>Marchantiophyta</taxon>
        <taxon>Marchantiopsida</taxon>
        <taxon>Marchantiidae</taxon>
        <taxon>Marchantiales</taxon>
        <taxon>Ricciaceae</taxon>
        <taxon>Riccia</taxon>
    </lineage>
</organism>
<protein>
    <recommendedName>
        <fullName evidence="4">Reverse transcriptase zinc-binding domain-containing protein</fullName>
    </recommendedName>
</protein>
<evidence type="ECO:0000313" key="3">
    <source>
        <dbReference type="Proteomes" id="UP001605036"/>
    </source>
</evidence>
<evidence type="ECO:0000256" key="1">
    <source>
        <dbReference type="SAM" id="MobiDB-lite"/>
    </source>
</evidence>
<dbReference type="EMBL" id="JBHFFA010000005">
    <property type="protein sequence ID" value="KAL2624473.1"/>
    <property type="molecule type" value="Genomic_DNA"/>
</dbReference>
<dbReference type="AlphaFoldDB" id="A0ABD1YCI9"/>
<feature type="compositionally biased region" description="Polar residues" evidence="1">
    <location>
        <begin position="10"/>
        <end position="21"/>
    </location>
</feature>
<keyword evidence="3" id="KW-1185">Reference proteome</keyword>
<proteinExistence type="predicted"/>